<accession>A0A0G0DHW9</accession>
<keyword evidence="2" id="KW-0413">Isomerase</keyword>
<dbReference type="AlphaFoldDB" id="A0A0G0DHW9"/>
<evidence type="ECO:0000256" key="1">
    <source>
        <dbReference type="SAM" id="Phobius"/>
    </source>
</evidence>
<comment type="caution">
    <text evidence="2">The sequence shown here is derived from an EMBL/GenBank/DDBJ whole genome shotgun (WGS) entry which is preliminary data.</text>
</comment>
<keyword evidence="1" id="KW-1133">Transmembrane helix</keyword>
<name>A0A0G0DHW9_9BACT</name>
<dbReference type="InterPro" id="IPR050245">
    <property type="entry name" value="PrsA_foldase"/>
</dbReference>
<feature type="transmembrane region" description="Helical" evidence="1">
    <location>
        <begin position="57"/>
        <end position="78"/>
    </location>
</feature>
<dbReference type="Pfam" id="PF13624">
    <property type="entry name" value="SurA_N_3"/>
    <property type="match status" value="1"/>
</dbReference>
<keyword evidence="1" id="KW-0472">Membrane</keyword>
<dbReference type="InterPro" id="IPR027304">
    <property type="entry name" value="Trigger_fact/SurA_dom_sf"/>
</dbReference>
<dbReference type="EMBL" id="LBPI01000007">
    <property type="protein sequence ID" value="KKP54967.1"/>
    <property type="molecule type" value="Genomic_DNA"/>
</dbReference>
<sequence length="288" mass="33126">MAKVKIKKGEPKKAQTKSVIRIKKPNLKINFKKFDFKKIKFVKPDFKKIFKNKVARIVGMILVVLVAFVLIDLFVQYLNNGYSIAVVDGSRISKNEYHKRLESLYGQTVASQLIDEELIKQEAKKTGITVTEEDIQVRLDEIIASIGGEETYQQALELNNITENELKDQIRLDLITQQIIEPTLEYTEDDVKAFFEQYSATIFPNETAALEEGEKLDYELYKVQVKDVYIQQEVENQKYTWLEGLYSKYRIQDNSTTKPKYGVLNATITIIKNIVGEANSNDTTTTTE</sequence>
<protein>
    <submittedName>
        <fullName evidence="2">PpiC-type peptidyl-prolyl cis-trans isomerase</fullName>
    </submittedName>
</protein>
<keyword evidence="1" id="KW-0812">Transmembrane</keyword>
<dbReference type="Proteomes" id="UP000034488">
    <property type="component" value="Unassembled WGS sequence"/>
</dbReference>
<dbReference type="Gene3D" id="1.10.4030.10">
    <property type="entry name" value="Porin chaperone SurA, peptide-binding domain"/>
    <property type="match status" value="1"/>
</dbReference>
<dbReference type="SUPFAM" id="SSF109998">
    <property type="entry name" value="Triger factor/SurA peptide-binding domain-like"/>
    <property type="match status" value="1"/>
</dbReference>
<evidence type="ECO:0000313" key="2">
    <source>
        <dbReference type="EMBL" id="KKP54967.1"/>
    </source>
</evidence>
<dbReference type="GO" id="GO:0016853">
    <property type="term" value="F:isomerase activity"/>
    <property type="evidence" value="ECO:0007669"/>
    <property type="project" value="UniProtKB-KW"/>
</dbReference>
<organism evidence="2 3">
    <name type="scientific">candidate division WS6 bacterium GW2011_GWB1_33_6</name>
    <dbReference type="NCBI Taxonomy" id="1619088"/>
    <lineage>
        <taxon>Bacteria</taxon>
        <taxon>Candidatus Dojkabacteria</taxon>
    </lineage>
</organism>
<evidence type="ECO:0000313" key="3">
    <source>
        <dbReference type="Proteomes" id="UP000034488"/>
    </source>
</evidence>
<proteinExistence type="predicted"/>
<reference evidence="2 3" key="1">
    <citation type="journal article" date="2015" name="Nature">
        <title>rRNA introns, odd ribosomes, and small enigmatic genomes across a large radiation of phyla.</title>
        <authorList>
            <person name="Brown C.T."/>
            <person name="Hug L.A."/>
            <person name="Thomas B.C."/>
            <person name="Sharon I."/>
            <person name="Castelle C.J."/>
            <person name="Singh A."/>
            <person name="Wilkins M.J."/>
            <person name="Williams K.H."/>
            <person name="Banfield J.F."/>
        </authorList>
    </citation>
    <scope>NUCLEOTIDE SEQUENCE [LARGE SCALE GENOMIC DNA]</scope>
</reference>
<gene>
    <name evidence="2" type="ORF">UR47_C0007G0025</name>
</gene>
<dbReference type="PANTHER" id="PTHR47245:SF2">
    <property type="entry name" value="PEPTIDYL-PROLYL CIS-TRANS ISOMERASE HP_0175-RELATED"/>
    <property type="match status" value="1"/>
</dbReference>
<dbReference type="PANTHER" id="PTHR47245">
    <property type="entry name" value="PEPTIDYLPROLYL ISOMERASE"/>
    <property type="match status" value="1"/>
</dbReference>